<dbReference type="EMBL" id="CP114014">
    <property type="protein sequence ID" value="XAY08025.1"/>
    <property type="molecule type" value="Genomic_DNA"/>
</dbReference>
<accession>A0AAU7B2C8</accession>
<organism evidence="1">
    <name type="scientific">Paraconexibacter sp. AEG42_29</name>
    <dbReference type="NCBI Taxonomy" id="2997339"/>
    <lineage>
        <taxon>Bacteria</taxon>
        <taxon>Bacillati</taxon>
        <taxon>Actinomycetota</taxon>
        <taxon>Thermoleophilia</taxon>
        <taxon>Solirubrobacterales</taxon>
        <taxon>Paraconexibacteraceae</taxon>
        <taxon>Paraconexibacter</taxon>
    </lineage>
</organism>
<name>A0AAU7B2C8_9ACTN</name>
<dbReference type="RefSeq" id="WP_354699211.1">
    <property type="nucleotide sequence ID" value="NZ_CP114014.1"/>
</dbReference>
<protein>
    <submittedName>
        <fullName evidence="1">Uncharacterized protein</fullName>
    </submittedName>
</protein>
<evidence type="ECO:0000313" key="1">
    <source>
        <dbReference type="EMBL" id="XAY08025.1"/>
    </source>
</evidence>
<dbReference type="AlphaFoldDB" id="A0AAU7B2C8"/>
<sequence>MAETHDERPFPAAGDPVEDLRLASALTADTEAELLELRAAAIAVQRELAAIVLERAAIDAERVRLLEAVRLAEAATGDLRHTQNLERDAWHRRESGYHEELDALRDQARQAVAAEGADRDAWDAERLSLRGRISELEETTATLSARVDAETELRRHAEKWSVRHRAGVVAHKLPFVGRRRLSS</sequence>
<dbReference type="KEGG" id="parq:DSM112329_04920"/>
<gene>
    <name evidence="1" type="ORF">DSM112329_04920</name>
</gene>
<reference evidence="1" key="1">
    <citation type="submission" date="2022-12" db="EMBL/GenBank/DDBJ databases">
        <title>Paraconexibacter alkalitolerans sp. nov. and Baekduia alba sp. nov., isolated from soil and emended description of the genera Paraconexibacter (Chun et al., 2020) and Baekduia (An et al., 2020).</title>
        <authorList>
            <person name="Vieira S."/>
            <person name="Huber K.J."/>
            <person name="Geppert A."/>
            <person name="Wolf J."/>
            <person name="Neumann-Schaal M."/>
            <person name="Muesken M."/>
            <person name="Overmann J."/>
        </authorList>
    </citation>
    <scope>NUCLEOTIDE SEQUENCE</scope>
    <source>
        <strain evidence="1">AEG42_29</strain>
    </source>
</reference>
<proteinExistence type="predicted"/>